<dbReference type="AlphaFoldDB" id="A0A0R3XCN0"/>
<reference evidence="1 2" key="2">
    <citation type="submission" date="2018-11" db="EMBL/GenBank/DDBJ databases">
        <authorList>
            <consortium name="Pathogen Informatics"/>
        </authorList>
    </citation>
    <scope>NUCLEOTIDE SEQUENCE [LARGE SCALE GENOMIC DNA]</scope>
</reference>
<gene>
    <name evidence="1" type="ORF">TTAC_LOCUS11289</name>
</gene>
<reference evidence="3" key="1">
    <citation type="submission" date="2017-02" db="UniProtKB">
        <authorList>
            <consortium name="WormBaseParasite"/>
        </authorList>
    </citation>
    <scope>IDENTIFICATION</scope>
</reference>
<evidence type="ECO:0000313" key="1">
    <source>
        <dbReference type="EMBL" id="VDM36269.1"/>
    </source>
</evidence>
<evidence type="ECO:0000313" key="2">
    <source>
        <dbReference type="Proteomes" id="UP000274429"/>
    </source>
</evidence>
<sequence length="150" mass="16627">MAGSVDPMRSLATPDAFRQQMREVERMGRREGDKLLTDQAGYQLFSQPEKPPPEFRLKSRPNVGQLHKLMAKNGIDWLRWKTVHLGASKEPKHALCAASPLSSANFGSSAPPFLQGTDSDHVAAGRVHSYNSIDGRELQQWNGNSLSSTR</sequence>
<accession>A0A0R3XCN0</accession>
<protein>
    <submittedName>
        <fullName evidence="1 3">Uncharacterized protein</fullName>
    </submittedName>
</protein>
<keyword evidence="2" id="KW-1185">Reference proteome</keyword>
<dbReference type="EMBL" id="UYWX01023505">
    <property type="protein sequence ID" value="VDM36269.1"/>
    <property type="molecule type" value="Genomic_DNA"/>
</dbReference>
<dbReference type="Proteomes" id="UP000274429">
    <property type="component" value="Unassembled WGS sequence"/>
</dbReference>
<name>A0A0R3XCN0_HYDTA</name>
<evidence type="ECO:0000313" key="3">
    <source>
        <dbReference type="WBParaSite" id="TTAC_0001130701-mRNA-1"/>
    </source>
</evidence>
<dbReference type="WBParaSite" id="TTAC_0001130701-mRNA-1">
    <property type="protein sequence ID" value="TTAC_0001130701-mRNA-1"/>
    <property type="gene ID" value="TTAC_0001130701"/>
</dbReference>
<organism evidence="3">
    <name type="scientific">Hydatigena taeniaeformis</name>
    <name type="common">Feline tapeworm</name>
    <name type="synonym">Taenia taeniaeformis</name>
    <dbReference type="NCBI Taxonomy" id="6205"/>
    <lineage>
        <taxon>Eukaryota</taxon>
        <taxon>Metazoa</taxon>
        <taxon>Spiralia</taxon>
        <taxon>Lophotrochozoa</taxon>
        <taxon>Platyhelminthes</taxon>
        <taxon>Cestoda</taxon>
        <taxon>Eucestoda</taxon>
        <taxon>Cyclophyllidea</taxon>
        <taxon>Taeniidae</taxon>
        <taxon>Hydatigera</taxon>
    </lineage>
</organism>
<proteinExistence type="predicted"/>